<dbReference type="SUPFAM" id="SSF51556">
    <property type="entry name" value="Metallo-dependent hydrolases"/>
    <property type="match status" value="1"/>
</dbReference>
<dbReference type="SUPFAM" id="SSF51338">
    <property type="entry name" value="Composite domain of metallo-dependent hydrolases"/>
    <property type="match status" value="2"/>
</dbReference>
<reference evidence="3 5" key="2">
    <citation type="submission" date="2015-09" db="EMBL/GenBank/DDBJ databases">
        <authorList>
            <consortium name="Swine Surveillance"/>
        </authorList>
    </citation>
    <scope>NUCLEOTIDE SEQUENCE [LARGE SCALE GENOMIC DNA]</scope>
    <source>
        <strain evidence="4 5">CECT 4292</strain>
        <strain evidence="3">CECT 4293</strain>
    </source>
</reference>
<dbReference type="Pfam" id="PF01979">
    <property type="entry name" value="Amidohydro_1"/>
    <property type="match status" value="1"/>
</dbReference>
<dbReference type="InterPro" id="IPR032466">
    <property type="entry name" value="Metal_Hydrolase"/>
</dbReference>
<evidence type="ECO:0000313" key="3">
    <source>
        <dbReference type="EMBL" id="CUH44465.1"/>
    </source>
</evidence>
<dbReference type="Gene3D" id="3.20.20.140">
    <property type="entry name" value="Metal-dependent hydrolases"/>
    <property type="match status" value="1"/>
</dbReference>
<feature type="signal peptide" evidence="1">
    <location>
        <begin position="1"/>
        <end position="19"/>
    </location>
</feature>
<dbReference type="Gene3D" id="2.30.40.10">
    <property type="entry name" value="Urease, subunit C, domain 1"/>
    <property type="match status" value="1"/>
</dbReference>
<protein>
    <submittedName>
        <fullName evidence="3">Dihydroorotase</fullName>
        <ecNumber evidence="3">3.5.2.3</ecNumber>
    </submittedName>
</protein>
<accession>A0A0P1EUR3</accession>
<reference evidence="6" key="1">
    <citation type="submission" date="2015-09" db="EMBL/GenBank/DDBJ databases">
        <authorList>
            <person name="Rodrigo-Torres L."/>
            <person name="Arahal D.R."/>
        </authorList>
    </citation>
    <scope>NUCLEOTIDE SEQUENCE [LARGE SCALE GENOMIC DNA]</scope>
    <source>
        <strain evidence="6">CECT 4293</strain>
    </source>
</reference>
<feature type="domain" description="Amidohydrolase-related" evidence="2">
    <location>
        <begin position="81"/>
        <end position="437"/>
    </location>
</feature>
<keyword evidence="3" id="KW-0378">Hydrolase</keyword>
<dbReference type="EC" id="3.5.2.3" evidence="3"/>
<evidence type="ECO:0000259" key="2">
    <source>
        <dbReference type="Pfam" id="PF01979"/>
    </source>
</evidence>
<dbReference type="InterPro" id="IPR006680">
    <property type="entry name" value="Amidohydro-rel"/>
</dbReference>
<dbReference type="EMBL" id="CYPU01000040">
    <property type="protein sequence ID" value="CUH48699.1"/>
    <property type="molecule type" value="Genomic_DNA"/>
</dbReference>
<evidence type="ECO:0000256" key="1">
    <source>
        <dbReference type="SAM" id="SignalP"/>
    </source>
</evidence>
<dbReference type="GeneID" id="55494073"/>
<dbReference type="AlphaFoldDB" id="A0A0P1EUR3"/>
<dbReference type="PANTHER" id="PTHR43135:SF3">
    <property type="entry name" value="ALPHA-D-RIBOSE 1-METHYLPHOSPHONATE 5-TRIPHOSPHATE DIPHOSPHATASE"/>
    <property type="match status" value="1"/>
</dbReference>
<proteinExistence type="predicted"/>
<feature type="chain" id="PRO_5011149185" evidence="1">
    <location>
        <begin position="20"/>
        <end position="446"/>
    </location>
</feature>
<dbReference type="STRING" id="81569.RUM4293_03367"/>
<dbReference type="GO" id="GO:0004151">
    <property type="term" value="F:dihydroorotase activity"/>
    <property type="evidence" value="ECO:0007669"/>
    <property type="project" value="UniProtKB-EC"/>
</dbReference>
<dbReference type="InterPro" id="IPR051781">
    <property type="entry name" value="Metallo-dep_Hydrolase"/>
</dbReference>
<evidence type="ECO:0000313" key="6">
    <source>
        <dbReference type="Proteomes" id="UP000050786"/>
    </source>
</evidence>
<name>A0A0P1EUR3_9RHOB</name>
<sequence>MKSSISLFTALLGTTVSIASPLMAQQEQTSILIDNASYWTAGMNAASGPMDILIEGNAIKSIAPEITPPEGAEVIDAKGKTLIPGLIDTHVHIMDTLSPNALKNTDLFYLAFLAEQNAERLLMNGVTTIREAAGPSMGVKRAIDEHLATGPRIYPSGAAITQTGGHGDFRNLDNPTPQKGGYADETETMGLAYIADGKAEVMRGARDAFRKGATQVKMLVSGSVSGLHDPVDVQEFTEEEIHAVVEVAENFGTYVMVHAYNDRSIQASLRAGVKSIEHGNLMSEETMKLMADKGAFLSAQTYTFTQKLPYFNDSQIEQLNSVNVGLDQMFTLAKKYNVTITHSSDIYGTPENFANAPQEFILRQKWFTPVEILEQATTNAAQLLALSGARNPYPDQALGVIEVGAFADVILVDGDPTKNVSLLAKPDDNLSVIIKNGEIYKNVLPD</sequence>
<dbReference type="Proteomes" id="UP000050783">
    <property type="component" value="Unassembled WGS sequence"/>
</dbReference>
<dbReference type="EMBL" id="CYPS01000046">
    <property type="protein sequence ID" value="CUH44465.1"/>
    <property type="molecule type" value="Genomic_DNA"/>
</dbReference>
<dbReference type="OrthoDB" id="9765769at2"/>
<dbReference type="RefSeq" id="WP_082637110.1">
    <property type="nucleotide sequence ID" value="NZ_CYPS01000046.1"/>
</dbReference>
<dbReference type="Proteomes" id="UP000050786">
    <property type="component" value="Unassembled WGS sequence"/>
</dbReference>
<dbReference type="PANTHER" id="PTHR43135">
    <property type="entry name" value="ALPHA-D-RIBOSE 1-METHYLPHOSPHONATE 5-TRIPHOSPHATE DIPHOSPHATASE"/>
    <property type="match status" value="1"/>
</dbReference>
<keyword evidence="1" id="KW-0732">Signal</keyword>
<dbReference type="CDD" id="cd01299">
    <property type="entry name" value="Met_dep_hydrolase_A"/>
    <property type="match status" value="1"/>
</dbReference>
<gene>
    <name evidence="3" type="primary">pyrC_3</name>
    <name evidence="4" type="synonym">pyrC_2</name>
    <name evidence="4" type="ORF">RUA4292_02884</name>
    <name evidence="3" type="ORF">RUM4293_03367</name>
</gene>
<dbReference type="InterPro" id="IPR011059">
    <property type="entry name" value="Metal-dep_hydrolase_composite"/>
</dbReference>
<evidence type="ECO:0000313" key="4">
    <source>
        <dbReference type="EMBL" id="CUH48699.1"/>
    </source>
</evidence>
<keyword evidence="6" id="KW-1185">Reference proteome</keyword>
<organism evidence="3 6">
    <name type="scientific">Ruegeria atlantica</name>
    <dbReference type="NCBI Taxonomy" id="81569"/>
    <lineage>
        <taxon>Bacteria</taxon>
        <taxon>Pseudomonadati</taxon>
        <taxon>Pseudomonadota</taxon>
        <taxon>Alphaproteobacteria</taxon>
        <taxon>Rhodobacterales</taxon>
        <taxon>Roseobacteraceae</taxon>
        <taxon>Ruegeria</taxon>
    </lineage>
</organism>
<dbReference type="InterPro" id="IPR057744">
    <property type="entry name" value="OTAase-like"/>
</dbReference>
<evidence type="ECO:0000313" key="5">
    <source>
        <dbReference type="Proteomes" id="UP000050783"/>
    </source>
</evidence>